<dbReference type="CDD" id="cd00038">
    <property type="entry name" value="CAP_ED"/>
    <property type="match status" value="1"/>
</dbReference>
<name>A0A495S6B4_9FLAO</name>
<gene>
    <name evidence="2" type="ORF">BC952_1069</name>
</gene>
<proteinExistence type="predicted"/>
<keyword evidence="3" id="KW-1185">Reference proteome</keyword>
<dbReference type="Gene3D" id="2.60.120.10">
    <property type="entry name" value="Jelly Rolls"/>
    <property type="match status" value="1"/>
</dbReference>
<dbReference type="InterPro" id="IPR000595">
    <property type="entry name" value="cNMP-bd_dom"/>
</dbReference>
<dbReference type="PROSITE" id="PS50042">
    <property type="entry name" value="CNMP_BINDING_3"/>
    <property type="match status" value="1"/>
</dbReference>
<evidence type="ECO:0000259" key="1">
    <source>
        <dbReference type="PROSITE" id="PS50042"/>
    </source>
</evidence>
<sequence>MKRVLFFLGQLNDRDVEWMIHNGQKIELKTGDKLIQKGNYVDNLYILLSGQLSIFSDETEDEEIAILGAGEIVGEMSFLESRPPSVSVISKKTAVVYKISRNVIEARLSSNPDFKANFYYSLALFLSNRLRKTTDQLGYGVPEEEDLIDTKVLDVVSQAGARFGQILNRFSEVKLSVNY</sequence>
<dbReference type="Pfam" id="PF00027">
    <property type="entry name" value="cNMP_binding"/>
    <property type="match status" value="1"/>
</dbReference>
<dbReference type="InterPro" id="IPR018490">
    <property type="entry name" value="cNMP-bd_dom_sf"/>
</dbReference>
<dbReference type="AlphaFoldDB" id="A0A495S6B4"/>
<dbReference type="SMART" id="SM00100">
    <property type="entry name" value="cNMP"/>
    <property type="match status" value="1"/>
</dbReference>
<dbReference type="PANTHER" id="PTHR24567:SF74">
    <property type="entry name" value="HTH-TYPE TRANSCRIPTIONAL REGULATOR ARCR"/>
    <property type="match status" value="1"/>
</dbReference>
<dbReference type="InterPro" id="IPR014710">
    <property type="entry name" value="RmlC-like_jellyroll"/>
</dbReference>
<accession>A0A495S6B4</accession>
<dbReference type="GO" id="GO:0003700">
    <property type="term" value="F:DNA-binding transcription factor activity"/>
    <property type="evidence" value="ECO:0007669"/>
    <property type="project" value="TreeGrafter"/>
</dbReference>
<dbReference type="Proteomes" id="UP000280091">
    <property type="component" value="Unassembled WGS sequence"/>
</dbReference>
<reference evidence="2 3" key="1">
    <citation type="submission" date="2018-10" db="EMBL/GenBank/DDBJ databases">
        <title>Genomic Encyclopedia of Archaeal and Bacterial Type Strains, Phase II (KMG-II): from individual species to whole genera.</title>
        <authorList>
            <person name="Goeker M."/>
        </authorList>
    </citation>
    <scope>NUCLEOTIDE SEQUENCE [LARGE SCALE GENOMIC DNA]</scope>
    <source>
        <strain evidence="2 3">DSM 15094</strain>
    </source>
</reference>
<dbReference type="InterPro" id="IPR050397">
    <property type="entry name" value="Env_Response_Regulators"/>
</dbReference>
<dbReference type="PANTHER" id="PTHR24567">
    <property type="entry name" value="CRP FAMILY TRANSCRIPTIONAL REGULATORY PROTEIN"/>
    <property type="match status" value="1"/>
</dbReference>
<dbReference type="RefSeq" id="WP_121364511.1">
    <property type="nucleotide sequence ID" value="NZ_RBXA01000001.1"/>
</dbReference>
<evidence type="ECO:0000313" key="3">
    <source>
        <dbReference type="Proteomes" id="UP000280091"/>
    </source>
</evidence>
<comment type="caution">
    <text evidence="2">The sequence shown here is derived from an EMBL/GenBank/DDBJ whole genome shotgun (WGS) entry which is preliminary data.</text>
</comment>
<dbReference type="OrthoDB" id="951557at2"/>
<feature type="domain" description="Cyclic nucleotide-binding" evidence="1">
    <location>
        <begin position="7"/>
        <end position="125"/>
    </location>
</feature>
<dbReference type="GO" id="GO:0005829">
    <property type="term" value="C:cytosol"/>
    <property type="evidence" value="ECO:0007669"/>
    <property type="project" value="TreeGrafter"/>
</dbReference>
<dbReference type="EMBL" id="RBXA01000001">
    <property type="protein sequence ID" value="RKS95397.1"/>
    <property type="molecule type" value="Genomic_DNA"/>
</dbReference>
<dbReference type="SUPFAM" id="SSF51206">
    <property type="entry name" value="cAMP-binding domain-like"/>
    <property type="match status" value="1"/>
</dbReference>
<organism evidence="2 3">
    <name type="scientific">Flavobacterium limicola</name>
    <dbReference type="NCBI Taxonomy" id="180441"/>
    <lineage>
        <taxon>Bacteria</taxon>
        <taxon>Pseudomonadati</taxon>
        <taxon>Bacteroidota</taxon>
        <taxon>Flavobacteriia</taxon>
        <taxon>Flavobacteriales</taxon>
        <taxon>Flavobacteriaceae</taxon>
        <taxon>Flavobacterium</taxon>
    </lineage>
</organism>
<protein>
    <submittedName>
        <fullName evidence="2">Cyclic nucleotide-binding domain-containing protein</fullName>
    </submittedName>
</protein>
<evidence type="ECO:0000313" key="2">
    <source>
        <dbReference type="EMBL" id="RKS95397.1"/>
    </source>
</evidence>